<dbReference type="InterPro" id="IPR050204">
    <property type="entry name" value="AraC_XylS_family_regulators"/>
</dbReference>
<dbReference type="PANTHER" id="PTHR46796">
    <property type="entry name" value="HTH-TYPE TRANSCRIPTIONAL ACTIVATOR RHAS-RELATED"/>
    <property type="match status" value="1"/>
</dbReference>
<dbReference type="PANTHER" id="PTHR46796:SF6">
    <property type="entry name" value="ARAC SUBFAMILY"/>
    <property type="match status" value="1"/>
</dbReference>
<dbReference type="InterPro" id="IPR018062">
    <property type="entry name" value="HTH_AraC-typ_CS"/>
</dbReference>
<dbReference type="SUPFAM" id="SSF46689">
    <property type="entry name" value="Homeodomain-like"/>
    <property type="match status" value="2"/>
</dbReference>
<reference evidence="5" key="1">
    <citation type="submission" date="2021-11" db="EMBL/GenBank/DDBJ databases">
        <title>BS-T2-15 a new species belonging to the Comamonadaceae family isolated from the soil of a French oak forest.</title>
        <authorList>
            <person name="Mieszkin S."/>
            <person name="Alain K."/>
        </authorList>
    </citation>
    <scope>NUCLEOTIDE SEQUENCE</scope>
    <source>
        <strain evidence="5">BS-T2-15</strain>
    </source>
</reference>
<keyword evidence="3" id="KW-0804">Transcription</keyword>
<evidence type="ECO:0000256" key="1">
    <source>
        <dbReference type="ARBA" id="ARBA00023015"/>
    </source>
</evidence>
<name>A0A9X1YP22_9BURK</name>
<evidence type="ECO:0000256" key="2">
    <source>
        <dbReference type="ARBA" id="ARBA00023125"/>
    </source>
</evidence>
<dbReference type="PROSITE" id="PS00041">
    <property type="entry name" value="HTH_ARAC_FAMILY_1"/>
    <property type="match status" value="1"/>
</dbReference>
<sequence length="309" mass="34369">MPKSMAIAVPAPPLGTPEALDELVPGNLIASSKRRPWRDLLVQVFVRQPFQQTLIIPAVPEPLVVWVISGAARVEERELGGEWMANDVHRGNFFLTTTPRPYELRWKTLGPEPFCVLHLYLGLPLMQRATAEVLGVSGMQVALREISGGHDPVLCSLMELLRDEVMRKSASALLVQGVAISLAVHLVRSYRGETLVPLVRHGGLQAFKIHRALASMQARMSDELDLGRLAREAQLSEAHFSRAFKKSTGLAPSRYLTRMRMERARRLLRETSRAVVEVGLEVGYASPSHFAQVFRREVGVLPSTYRAGQ</sequence>
<proteinExistence type="predicted"/>
<dbReference type="InterPro" id="IPR018060">
    <property type="entry name" value="HTH_AraC"/>
</dbReference>
<dbReference type="AlphaFoldDB" id="A0A9X1YP22"/>
<keyword evidence="6" id="KW-1185">Reference proteome</keyword>
<dbReference type="InterPro" id="IPR020449">
    <property type="entry name" value="Tscrpt_reg_AraC-type_HTH"/>
</dbReference>
<dbReference type="PROSITE" id="PS01124">
    <property type="entry name" value="HTH_ARAC_FAMILY_2"/>
    <property type="match status" value="1"/>
</dbReference>
<dbReference type="PRINTS" id="PR00032">
    <property type="entry name" value="HTHARAC"/>
</dbReference>
<keyword evidence="2" id="KW-0238">DNA-binding</keyword>
<dbReference type="InterPro" id="IPR009057">
    <property type="entry name" value="Homeodomain-like_sf"/>
</dbReference>
<evidence type="ECO:0000259" key="4">
    <source>
        <dbReference type="PROSITE" id="PS01124"/>
    </source>
</evidence>
<gene>
    <name evidence="5" type="ORF">LPC04_28820</name>
</gene>
<dbReference type="EMBL" id="JAJLJH010000020">
    <property type="protein sequence ID" value="MCK9689738.1"/>
    <property type="molecule type" value="Genomic_DNA"/>
</dbReference>
<dbReference type="SMART" id="SM00342">
    <property type="entry name" value="HTH_ARAC"/>
    <property type="match status" value="1"/>
</dbReference>
<protein>
    <submittedName>
        <fullName evidence="5">Helix-turn-helix domain-containing protein</fullName>
    </submittedName>
</protein>
<evidence type="ECO:0000313" key="5">
    <source>
        <dbReference type="EMBL" id="MCK9689738.1"/>
    </source>
</evidence>
<comment type="caution">
    <text evidence="5">The sequence shown here is derived from an EMBL/GenBank/DDBJ whole genome shotgun (WGS) entry which is preliminary data.</text>
</comment>
<dbReference type="GO" id="GO:0043565">
    <property type="term" value="F:sequence-specific DNA binding"/>
    <property type="evidence" value="ECO:0007669"/>
    <property type="project" value="InterPro"/>
</dbReference>
<dbReference type="RefSeq" id="WP_275685790.1">
    <property type="nucleotide sequence ID" value="NZ_JAJLJH010000020.1"/>
</dbReference>
<organism evidence="5 6">
    <name type="scientific">Scleromatobacter humisilvae</name>
    <dbReference type="NCBI Taxonomy" id="2897159"/>
    <lineage>
        <taxon>Bacteria</taxon>
        <taxon>Pseudomonadati</taxon>
        <taxon>Pseudomonadota</taxon>
        <taxon>Betaproteobacteria</taxon>
        <taxon>Burkholderiales</taxon>
        <taxon>Sphaerotilaceae</taxon>
        <taxon>Scleromatobacter</taxon>
    </lineage>
</organism>
<dbReference type="GO" id="GO:0003700">
    <property type="term" value="F:DNA-binding transcription factor activity"/>
    <property type="evidence" value="ECO:0007669"/>
    <property type="project" value="InterPro"/>
</dbReference>
<dbReference type="Proteomes" id="UP001139353">
    <property type="component" value="Unassembled WGS sequence"/>
</dbReference>
<keyword evidence="1" id="KW-0805">Transcription regulation</keyword>
<accession>A0A9X1YP22</accession>
<evidence type="ECO:0000256" key="3">
    <source>
        <dbReference type="ARBA" id="ARBA00023163"/>
    </source>
</evidence>
<evidence type="ECO:0000313" key="6">
    <source>
        <dbReference type="Proteomes" id="UP001139353"/>
    </source>
</evidence>
<feature type="domain" description="HTH araC/xylS-type" evidence="4">
    <location>
        <begin position="210"/>
        <end position="308"/>
    </location>
</feature>
<dbReference type="Pfam" id="PF12833">
    <property type="entry name" value="HTH_18"/>
    <property type="match status" value="1"/>
</dbReference>
<dbReference type="Gene3D" id="1.10.10.60">
    <property type="entry name" value="Homeodomain-like"/>
    <property type="match status" value="2"/>
</dbReference>